<dbReference type="EMBL" id="QEHR01000005">
    <property type="protein sequence ID" value="PVW14777.1"/>
    <property type="molecule type" value="Genomic_DNA"/>
</dbReference>
<evidence type="ECO:0000313" key="1">
    <source>
        <dbReference type="EMBL" id="PVW14777.1"/>
    </source>
</evidence>
<keyword evidence="2" id="KW-1185">Reference proteome</keyword>
<dbReference type="AlphaFoldDB" id="A0A2U0I106"/>
<comment type="caution">
    <text evidence="1">The sequence shown here is derived from an EMBL/GenBank/DDBJ whole genome shotgun (WGS) entry which is preliminary data.</text>
</comment>
<name>A0A2U0I106_9FLAO</name>
<gene>
    <name evidence="1" type="ORF">DDV96_09690</name>
</gene>
<organism evidence="1 2">
    <name type="scientific">Marixanthomonas spongiae</name>
    <dbReference type="NCBI Taxonomy" id="2174845"/>
    <lineage>
        <taxon>Bacteria</taxon>
        <taxon>Pseudomonadati</taxon>
        <taxon>Bacteroidota</taxon>
        <taxon>Flavobacteriia</taxon>
        <taxon>Flavobacteriales</taxon>
        <taxon>Flavobacteriaceae</taxon>
        <taxon>Marixanthomonas</taxon>
    </lineage>
</organism>
<accession>A0A2U0I106</accession>
<evidence type="ECO:0000313" key="2">
    <source>
        <dbReference type="Proteomes" id="UP000245962"/>
    </source>
</evidence>
<sequence>MHNKPKEKNLHSFESPFQKYTIPKNEYQLLIGNKSHCLVLPEEGTAYFGILDNWVYVNTKDKLVFKTLIPISKIKYSKGYDREYCDVVYRYIELKNSNF</sequence>
<dbReference type="Proteomes" id="UP000245962">
    <property type="component" value="Unassembled WGS sequence"/>
</dbReference>
<protein>
    <submittedName>
        <fullName evidence="1">Uncharacterized protein</fullName>
    </submittedName>
</protein>
<reference evidence="1 2" key="1">
    <citation type="submission" date="2018-04" db="EMBL/GenBank/DDBJ databases">
        <title>Marixanthomonas spongiae HN-E44 sp. nov., isolated from a marine sponge.</title>
        <authorList>
            <person name="Luo L."/>
            <person name="Zhuang L."/>
        </authorList>
    </citation>
    <scope>NUCLEOTIDE SEQUENCE [LARGE SCALE GENOMIC DNA]</scope>
    <source>
        <strain evidence="1 2">HN-E44</strain>
    </source>
</reference>
<proteinExistence type="predicted"/>